<organism evidence="1 2">
    <name type="scientific">Avena sativa</name>
    <name type="common">Oat</name>
    <dbReference type="NCBI Taxonomy" id="4498"/>
    <lineage>
        <taxon>Eukaryota</taxon>
        <taxon>Viridiplantae</taxon>
        <taxon>Streptophyta</taxon>
        <taxon>Embryophyta</taxon>
        <taxon>Tracheophyta</taxon>
        <taxon>Spermatophyta</taxon>
        <taxon>Magnoliopsida</taxon>
        <taxon>Liliopsida</taxon>
        <taxon>Poales</taxon>
        <taxon>Poaceae</taxon>
        <taxon>BOP clade</taxon>
        <taxon>Pooideae</taxon>
        <taxon>Poodae</taxon>
        <taxon>Poeae</taxon>
        <taxon>Poeae Chloroplast Group 1 (Aveneae type)</taxon>
        <taxon>Aveninae</taxon>
        <taxon>Avena</taxon>
    </lineage>
</organism>
<accession>A0ACD5YK96</accession>
<proteinExistence type="predicted"/>
<sequence>MQAGSRRRRKKKRKLEEPPAVSAMGGTHAREPPLGVGDREEGGAAAADRISDLPEPILADIVSLLPTKEGARTQILATQWRHLWRSASLNLDSNGLARLGYFFPVDDNALAAVIPRVLSTHPGPVRRFCVPADYLRSRTAAVEAWLSSRTLDGLCDLEFCDVHSYLKTPLLPLPASAFRFSPTLRVVTIRKCHLPDSTAQAFHFPKLKQLALVAVVVSETWLNSMIAGCPALECLLIDATSGIRCVRINSLSIRSIGVGVGSQRTNQIQELIIENAPSLERLVCLDLFDCLHVSVTSSPKLQTIGCLSDGYGFSRSHMIGSAEVIQGLHLDRLTAVVCTVKILAVDLVMLDLDTVIELMKCFPCLEKLYIESVPEGKNLWRRKHRDLIKCFDIRLKTIGLGSYQGIKSQVDFLTFFVLNAKMLELMIVRVSYENDSRGYTAEQYRKLKFENRASRGARIHFTGHRCLRGASDIDHVRDLDLTDPFFICLR</sequence>
<keyword evidence="2" id="KW-1185">Reference proteome</keyword>
<dbReference type="Proteomes" id="UP001732700">
    <property type="component" value="Chromosome 5D"/>
</dbReference>
<evidence type="ECO:0000313" key="2">
    <source>
        <dbReference type="Proteomes" id="UP001732700"/>
    </source>
</evidence>
<protein>
    <submittedName>
        <fullName evidence="1">Uncharacterized protein</fullName>
    </submittedName>
</protein>
<evidence type="ECO:0000313" key="1">
    <source>
        <dbReference type="EnsemblPlants" id="AVESA.00010b.r2.5DG0989120.1.CDS"/>
    </source>
</evidence>
<dbReference type="EnsemblPlants" id="AVESA.00010b.r2.5DG0989120.1">
    <property type="protein sequence ID" value="AVESA.00010b.r2.5DG0989120.1.CDS"/>
    <property type="gene ID" value="AVESA.00010b.r2.5DG0989120"/>
</dbReference>
<name>A0ACD5YK96_AVESA</name>
<reference evidence="1" key="2">
    <citation type="submission" date="2025-09" db="UniProtKB">
        <authorList>
            <consortium name="EnsemblPlants"/>
        </authorList>
    </citation>
    <scope>IDENTIFICATION</scope>
</reference>
<reference evidence="1" key="1">
    <citation type="submission" date="2021-05" db="EMBL/GenBank/DDBJ databases">
        <authorList>
            <person name="Scholz U."/>
            <person name="Mascher M."/>
            <person name="Fiebig A."/>
        </authorList>
    </citation>
    <scope>NUCLEOTIDE SEQUENCE [LARGE SCALE GENOMIC DNA]</scope>
</reference>